<dbReference type="InterPro" id="IPR006201">
    <property type="entry name" value="Neur_channel"/>
</dbReference>
<keyword evidence="2 5" id="KW-0812">Transmembrane</keyword>
<dbReference type="GO" id="GO:0004888">
    <property type="term" value="F:transmembrane signaling receptor activity"/>
    <property type="evidence" value="ECO:0007669"/>
    <property type="project" value="InterPro"/>
</dbReference>
<dbReference type="Pfam" id="PF00147">
    <property type="entry name" value="Fibrinogen_C"/>
    <property type="match status" value="1"/>
</dbReference>
<dbReference type="Gene3D" id="1.20.58.390">
    <property type="entry name" value="Neurotransmitter-gated ion-channel transmembrane domain"/>
    <property type="match status" value="2"/>
</dbReference>
<feature type="region of interest" description="Disordered" evidence="6">
    <location>
        <begin position="915"/>
        <end position="935"/>
    </location>
</feature>
<dbReference type="InterPro" id="IPR014716">
    <property type="entry name" value="Fibrinogen_a/b/g_C_1"/>
</dbReference>
<evidence type="ECO:0000313" key="8">
    <source>
        <dbReference type="Proteomes" id="UP000095280"/>
    </source>
</evidence>
<evidence type="ECO:0000259" key="7">
    <source>
        <dbReference type="PROSITE" id="PS51406"/>
    </source>
</evidence>
<accession>A0A1I8GYM8</accession>
<feature type="transmembrane region" description="Helical" evidence="5">
    <location>
        <begin position="846"/>
        <end position="866"/>
    </location>
</feature>
<dbReference type="InterPro" id="IPR006029">
    <property type="entry name" value="Neurotrans-gated_channel_TM"/>
</dbReference>
<dbReference type="SUPFAM" id="SSF56496">
    <property type="entry name" value="Fibrinogen C-terminal domain-like"/>
    <property type="match status" value="1"/>
</dbReference>
<dbReference type="PROSITE" id="PS00236">
    <property type="entry name" value="NEUROTR_ION_CHANNEL"/>
    <property type="match status" value="2"/>
</dbReference>
<keyword evidence="4 5" id="KW-0472">Membrane</keyword>
<dbReference type="PANTHER" id="PTHR18945">
    <property type="entry name" value="NEUROTRANSMITTER GATED ION CHANNEL"/>
    <property type="match status" value="1"/>
</dbReference>
<dbReference type="SUPFAM" id="SSF63712">
    <property type="entry name" value="Nicotinic receptor ligand binding domain-like"/>
    <property type="match status" value="2"/>
</dbReference>
<keyword evidence="5" id="KW-0813">Transport</keyword>
<keyword evidence="5" id="KW-0407">Ion channel</keyword>
<comment type="similarity">
    <text evidence="5">Belongs to the ligand-gated ion channel (TC 1.A.9) family.</text>
</comment>
<keyword evidence="5" id="KW-0406">Ion transport</keyword>
<dbReference type="InterPro" id="IPR006202">
    <property type="entry name" value="Neur_chan_lig-bd"/>
</dbReference>
<organism evidence="8 9">
    <name type="scientific">Macrostomum lignano</name>
    <dbReference type="NCBI Taxonomy" id="282301"/>
    <lineage>
        <taxon>Eukaryota</taxon>
        <taxon>Metazoa</taxon>
        <taxon>Spiralia</taxon>
        <taxon>Lophotrochozoa</taxon>
        <taxon>Platyhelminthes</taxon>
        <taxon>Rhabditophora</taxon>
        <taxon>Macrostomorpha</taxon>
        <taxon>Macrostomida</taxon>
        <taxon>Macrostomidae</taxon>
        <taxon>Macrostomum</taxon>
    </lineage>
</organism>
<evidence type="ECO:0000313" key="9">
    <source>
        <dbReference type="WBParaSite" id="maker-uti_cns_0003623-snap-gene-0.2-mRNA-1"/>
    </source>
</evidence>
<comment type="caution">
    <text evidence="5">Lacks conserved residue(s) required for the propagation of feature annotation.</text>
</comment>
<evidence type="ECO:0000256" key="2">
    <source>
        <dbReference type="ARBA" id="ARBA00022692"/>
    </source>
</evidence>
<dbReference type="Proteomes" id="UP000095280">
    <property type="component" value="Unplaced"/>
</dbReference>
<feature type="transmembrane region" description="Helical" evidence="5">
    <location>
        <begin position="815"/>
        <end position="834"/>
    </location>
</feature>
<protein>
    <submittedName>
        <fullName evidence="9">Fibrinogen C-terminal domain-containing protein</fullName>
    </submittedName>
</protein>
<dbReference type="SMART" id="SM00186">
    <property type="entry name" value="FBG"/>
    <property type="match status" value="1"/>
</dbReference>
<comment type="subcellular location">
    <subcellularLocation>
        <location evidence="1">Membrane</location>
        <topology evidence="1">Multi-pass membrane protein</topology>
    </subcellularLocation>
</comment>
<feature type="transmembrane region" description="Helical" evidence="5">
    <location>
        <begin position="1379"/>
        <end position="1402"/>
    </location>
</feature>
<keyword evidence="8" id="KW-1185">Reference proteome</keyword>
<dbReference type="WBParaSite" id="maker-uti_cns_0003623-snap-gene-0.2-mRNA-1">
    <property type="protein sequence ID" value="maker-uti_cns_0003623-snap-gene-0.2-mRNA-1"/>
    <property type="gene ID" value="maker-uti_cns_0003623-snap-gene-0.2"/>
</dbReference>
<proteinExistence type="inferred from homology"/>
<dbReference type="PRINTS" id="PR00252">
    <property type="entry name" value="NRIONCHANNEL"/>
</dbReference>
<dbReference type="InterPro" id="IPR018000">
    <property type="entry name" value="Neurotransmitter_ion_chnl_CS"/>
</dbReference>
<dbReference type="Gene3D" id="2.70.170.10">
    <property type="entry name" value="Neurotransmitter-gated ion-channel ligand-binding domain"/>
    <property type="match status" value="2"/>
</dbReference>
<evidence type="ECO:0000256" key="5">
    <source>
        <dbReference type="RuleBase" id="RU000687"/>
    </source>
</evidence>
<dbReference type="PROSITE" id="PS51406">
    <property type="entry name" value="FIBRINOGEN_C_2"/>
    <property type="match status" value="1"/>
</dbReference>
<evidence type="ECO:0000256" key="6">
    <source>
        <dbReference type="SAM" id="MobiDB-lite"/>
    </source>
</evidence>
<dbReference type="CDD" id="cd18989">
    <property type="entry name" value="LGIC_ECD_cation"/>
    <property type="match status" value="1"/>
</dbReference>
<feature type="transmembrane region" description="Helical" evidence="5">
    <location>
        <begin position="1409"/>
        <end position="1430"/>
    </location>
</feature>
<dbReference type="Pfam" id="PF02932">
    <property type="entry name" value="Neur_chan_memb"/>
    <property type="match status" value="2"/>
</dbReference>
<feature type="transmembrane region" description="Helical" evidence="5">
    <location>
        <begin position="783"/>
        <end position="803"/>
    </location>
</feature>
<feature type="transmembrane region" description="Helical" evidence="5">
    <location>
        <begin position="1442"/>
        <end position="1464"/>
    </location>
</feature>
<name>A0A1I8GYM8_9PLAT</name>
<keyword evidence="3 5" id="KW-1133">Transmembrane helix</keyword>
<dbReference type="SUPFAM" id="SSF90112">
    <property type="entry name" value="Neurotransmitter-gated ion-channel transmembrane pore"/>
    <property type="match status" value="2"/>
</dbReference>
<dbReference type="GO" id="GO:0016020">
    <property type="term" value="C:membrane"/>
    <property type="evidence" value="ECO:0007669"/>
    <property type="project" value="UniProtKB-SubCell"/>
</dbReference>
<feature type="domain" description="Fibrinogen C-terminal" evidence="7">
    <location>
        <begin position="308"/>
        <end position="548"/>
    </location>
</feature>
<dbReference type="InterPro" id="IPR036734">
    <property type="entry name" value="Neur_chan_lig-bd_sf"/>
</dbReference>
<reference evidence="9" key="1">
    <citation type="submission" date="2016-11" db="UniProtKB">
        <authorList>
            <consortium name="WormBaseParasite"/>
        </authorList>
    </citation>
    <scope>IDENTIFICATION</scope>
</reference>
<evidence type="ECO:0000256" key="4">
    <source>
        <dbReference type="ARBA" id="ARBA00023136"/>
    </source>
</evidence>
<dbReference type="InterPro" id="IPR002181">
    <property type="entry name" value="Fibrinogen_a/b/g_C_dom"/>
</dbReference>
<dbReference type="CDD" id="cd19051">
    <property type="entry name" value="LGIC_TM_cation"/>
    <property type="match status" value="2"/>
</dbReference>
<evidence type="ECO:0000256" key="3">
    <source>
        <dbReference type="ARBA" id="ARBA00022989"/>
    </source>
</evidence>
<evidence type="ECO:0000256" key="1">
    <source>
        <dbReference type="ARBA" id="ARBA00004141"/>
    </source>
</evidence>
<dbReference type="Pfam" id="PF02931">
    <property type="entry name" value="Neur_chan_LBD"/>
    <property type="match status" value="2"/>
</dbReference>
<sequence length="1593" mass="176808">VHLSHSAQLPASLKHIEHLVILQQEDIPVGHEALERVDAFLLHQGGHLVGGLVAPLRHDHVQAVVAADFLVRPGPVLVVPVHQRVAARAGHEVDDHCGAAGQGSPSASVEIVRRMRAHEGHLHRGHASSTTTVRKLLTWVTPAQPQQSQKLLTGFKPGQPECLTRHDQHSSGIDDANSAGSEQAGANLLDDAALHIDVGLLNAVIAVLRRLHVMAELVDSDLDFGVEKPATSQSGTKWISLFGKALYSLLLLLLFLSARLPAADGLENSRAWLRGFDNLSDYEETSNRTPVYSIKLCLFDASEAAHLVTYNETDRTCKEFPVSTGSAELPKVPQLVTGRLGREQCHGGLVFLTPQTPKPFADQCWITVQHRVSDSVDFNRSWAEYKAGFGEGPAGNFWIGLEQLHSLTNSSTQSRKLRILMKSWNSTEFWAEYSNFKVGPESGKYKISFSSSYSKSHSTIGNSMSVANGQLFSARDANNDECSNRNFNCAAHYNGWWFSCCSNIFPNGQFFNYPTALSAPDWKGIVWRYGFGPALSHRIASTELNSVMNCTLLLGLAVCCLALNSLVQAISADEALLKAMGLKSIYNREVRPEPDLDNANLIDVSFNLNRLVKVDSAAQEIMLQMWFNLEWTDPRLAWLGKFNSTFDNVSSIFVPADLIWQSDVGFFDLLDFKRTSSERVVLVLKNNGMVQYSIEVLTLSKCEMDMAGFPYDTQTCTQQVGSAVQTTETIRLKLEIQSERDTITTYLAKNTDFCILNVTAKQTVDVEYDKIDFTIKIKRRTTFYVMNLILPSILLLAISTLAFCLPPDCGERISFSVTIVLSMCVFLQLTSNYIPAQSNSVPLLTYYCSLAVGMTMVNVLANAFVLNCHYRRLTQPRVSNWLIRLLFLNRFVARRRRLFGIDSRTRKAVNALDGRAEGCQKPPGESAEGKDSPLPDAAPRRLDSAFLHCHDNDWDVVVSVTDTVFFLLYFFLTTAIIVTLVIIETRNSKVNCITDICQEQLWLLIALKLSSDGNGISGGSLRSFGSGGALPDRLRVALFQAVIETVLLYNAETNAALYHRTDLFPNCCAISDSSWQAIIRAESYYPQPVQEVLLLTLQTPYYRRGQVHTRRFVDCLLSDAGAPDTAGGAAYVHAQALKRDLMLWAALSSFIALLLCRAAAAAAASASPDEALELALKLKSAYNKDARPPPDNGSANLVTVFFNLNNLVRVDSAAQEIMLQVWFSLYWFDSRLVWKGKFNSSFDNVSSIFVPADLLWQPDVAFYDLLDLRRTSSEKIVLVVKSDGLVQYTSELLTHSKCEMNMAEFPYDTQSCHQRVSSVVHTNETIALRIRESKPGDSLTDFLVKNIDFCIVNVSTVKSIDVIYDFVELRVDIKRKTTFYMMNLILPSFLLLAISTLAFCLPPECGERLSLSITIVLSMCVFLQLTGNFTPTQGDSVPLLTWYFSLAVLLTMANLVANAFVLSCHFEQFSENARVPGRLTRLLFLNRLFCGHPSRTESPSARNSNVVIEPTAAENTYSDGTELRVISQRRLGKAESETTMQHPSFKSDWSAVVTAADRCFFAFFFSLTMSLALAIAILDAMNSKTSCIVGKNN</sequence>
<dbReference type="GO" id="GO:0005230">
    <property type="term" value="F:extracellular ligand-gated monoatomic ion channel activity"/>
    <property type="evidence" value="ECO:0007669"/>
    <property type="project" value="InterPro"/>
</dbReference>
<dbReference type="InterPro" id="IPR036056">
    <property type="entry name" value="Fibrinogen-like_C"/>
</dbReference>
<dbReference type="Gene3D" id="3.90.215.10">
    <property type="entry name" value="Gamma Fibrinogen, chain A, domain 1"/>
    <property type="match status" value="1"/>
</dbReference>
<dbReference type="InterPro" id="IPR036719">
    <property type="entry name" value="Neuro-gated_channel_TM_sf"/>
</dbReference>
<feature type="transmembrane region" description="Helical" evidence="5">
    <location>
        <begin position="1559"/>
        <end position="1578"/>
    </location>
</feature>
<feature type="transmembrane region" description="Helical" evidence="5">
    <location>
        <begin position="964"/>
        <end position="983"/>
    </location>
</feature>
<dbReference type="InterPro" id="IPR038050">
    <property type="entry name" value="Neuro_actylchol_rec"/>
</dbReference>